<accession>A0AAD3RGT4</accession>
<name>A0AAD3RGT4_LATJO</name>
<evidence type="ECO:0000256" key="2">
    <source>
        <dbReference type="ARBA" id="ARBA00022490"/>
    </source>
</evidence>
<feature type="coiled-coil region" evidence="4">
    <location>
        <begin position="268"/>
        <end position="295"/>
    </location>
</feature>
<keyword evidence="7" id="KW-1185">Reference proteome</keyword>
<dbReference type="PANTHER" id="PTHR19354">
    <property type="entry name" value="ZIPPER PUTATIVE TUMOR SUPPRESSOR 2 HOMOLOG-LIKE PROTEIN-RELATED"/>
    <property type="match status" value="1"/>
</dbReference>
<dbReference type="EMBL" id="BRZM01000293">
    <property type="protein sequence ID" value="GLD69869.1"/>
    <property type="molecule type" value="Genomic_DNA"/>
</dbReference>
<dbReference type="GO" id="GO:0043197">
    <property type="term" value="C:dendritic spine"/>
    <property type="evidence" value="ECO:0007669"/>
    <property type="project" value="TreeGrafter"/>
</dbReference>
<dbReference type="Proteomes" id="UP001279410">
    <property type="component" value="Unassembled WGS sequence"/>
</dbReference>
<evidence type="ECO:0000256" key="5">
    <source>
        <dbReference type="SAM" id="MobiDB-lite"/>
    </source>
</evidence>
<evidence type="ECO:0000313" key="7">
    <source>
        <dbReference type="Proteomes" id="UP001279410"/>
    </source>
</evidence>
<feature type="region of interest" description="Disordered" evidence="5">
    <location>
        <begin position="234"/>
        <end position="259"/>
    </location>
</feature>
<evidence type="ECO:0000256" key="1">
    <source>
        <dbReference type="ARBA" id="ARBA00004496"/>
    </source>
</evidence>
<dbReference type="PANTHER" id="PTHR19354:SF5">
    <property type="entry name" value="ZIPPER PUTATIVE TUMOR SUPPRESSOR 1-RELATED"/>
    <property type="match status" value="1"/>
</dbReference>
<feature type="region of interest" description="Disordered" evidence="5">
    <location>
        <begin position="85"/>
        <end position="107"/>
    </location>
</feature>
<comment type="caution">
    <text evidence="6">The sequence shown here is derived from an EMBL/GenBank/DDBJ whole genome shotgun (WGS) entry which is preliminary data.</text>
</comment>
<evidence type="ECO:0000256" key="4">
    <source>
        <dbReference type="SAM" id="Coils"/>
    </source>
</evidence>
<organism evidence="6 7">
    <name type="scientific">Lates japonicus</name>
    <name type="common">Japanese lates</name>
    <dbReference type="NCBI Taxonomy" id="270547"/>
    <lineage>
        <taxon>Eukaryota</taxon>
        <taxon>Metazoa</taxon>
        <taxon>Chordata</taxon>
        <taxon>Craniata</taxon>
        <taxon>Vertebrata</taxon>
        <taxon>Euteleostomi</taxon>
        <taxon>Actinopterygii</taxon>
        <taxon>Neopterygii</taxon>
        <taxon>Teleostei</taxon>
        <taxon>Neoteleostei</taxon>
        <taxon>Acanthomorphata</taxon>
        <taxon>Carangaria</taxon>
        <taxon>Carangaria incertae sedis</taxon>
        <taxon>Centropomidae</taxon>
        <taxon>Lates</taxon>
    </lineage>
</organism>
<dbReference type="AlphaFoldDB" id="A0AAD3RGT4"/>
<gene>
    <name evidence="6" type="ORF">AKAME5_002118600</name>
</gene>
<feature type="compositionally biased region" description="Polar residues" evidence="5">
    <location>
        <begin position="153"/>
        <end position="200"/>
    </location>
</feature>
<sequence>MGSVSSLINGNSLNSKHCKASEYRLKKGTNHHRKSGGCSLDGLLKCSFTQGSSSTTYPSKGLTHSRSGRSEDFFYIKVSHKPRTVYHRRGSMEDRGNRDGESDGRVQPKLLLMSGKMTEREYVLHRDGHGSLDHILCPLEKARSPDIRHKQDTFSGTLSDSGRNSMSSLPTHSTSGSLSASTGPVSHNDGSSAPANSLSKGVQPNLPSWVNGNSTNLDCSYRAVLNSSGLASKANGDAGSPLSADEPSTLSETAGGIRSPITTDESLIERLEQRLLERETELQELQVSFEEKEADTCQLFEERQKYCVEEMEGLKQRCSTKLRQVSQMAAKTQQ</sequence>
<reference evidence="6" key="1">
    <citation type="submission" date="2022-08" db="EMBL/GenBank/DDBJ databases">
        <title>Genome sequencing of akame (Lates japonicus).</title>
        <authorList>
            <person name="Hashiguchi Y."/>
            <person name="Takahashi H."/>
        </authorList>
    </citation>
    <scope>NUCLEOTIDE SEQUENCE</scope>
    <source>
        <strain evidence="6">Kochi</strain>
    </source>
</reference>
<protein>
    <submittedName>
        <fullName evidence="6">Leucine zipper putative tumor suppressor 1</fullName>
    </submittedName>
</protein>
<proteinExistence type="predicted"/>
<feature type="non-terminal residue" evidence="6">
    <location>
        <position position="1"/>
    </location>
</feature>
<keyword evidence="3 4" id="KW-0175">Coiled coil</keyword>
<dbReference type="InterPro" id="IPR045329">
    <property type="entry name" value="LZTS"/>
</dbReference>
<dbReference type="GO" id="GO:0005737">
    <property type="term" value="C:cytoplasm"/>
    <property type="evidence" value="ECO:0007669"/>
    <property type="project" value="UniProtKB-SubCell"/>
</dbReference>
<evidence type="ECO:0000313" key="6">
    <source>
        <dbReference type="EMBL" id="GLD69869.1"/>
    </source>
</evidence>
<comment type="subcellular location">
    <subcellularLocation>
        <location evidence="1">Cytoplasm</location>
    </subcellularLocation>
</comment>
<feature type="region of interest" description="Disordered" evidence="5">
    <location>
        <begin position="147"/>
        <end position="200"/>
    </location>
</feature>
<evidence type="ECO:0000256" key="3">
    <source>
        <dbReference type="ARBA" id="ARBA00023054"/>
    </source>
</evidence>
<dbReference type="GO" id="GO:0048167">
    <property type="term" value="P:regulation of synaptic plasticity"/>
    <property type="evidence" value="ECO:0007669"/>
    <property type="project" value="TreeGrafter"/>
</dbReference>
<feature type="compositionally biased region" description="Basic and acidic residues" evidence="5">
    <location>
        <begin position="90"/>
        <end position="106"/>
    </location>
</feature>
<dbReference type="GO" id="GO:0048814">
    <property type="term" value="P:regulation of dendrite morphogenesis"/>
    <property type="evidence" value="ECO:0007669"/>
    <property type="project" value="TreeGrafter"/>
</dbReference>
<keyword evidence="2" id="KW-0963">Cytoplasm</keyword>